<protein>
    <submittedName>
        <fullName evidence="2">Uncharacterized protein</fullName>
    </submittedName>
</protein>
<feature type="region of interest" description="Disordered" evidence="1">
    <location>
        <begin position="107"/>
        <end position="183"/>
    </location>
</feature>
<proteinExistence type="predicted"/>
<sequence>MAHALTCPSCGETEELHGEPHEGDIRVRCARCGAVWMRGEPVCATCGGAEIVERPQAMTRHSRGTQLSIIGWRQLPLCRTCDAEALRASITENVAVPDSYVSAALHAPGSASGPAGSARDEEDAGAPAPSAGPRPPAKGRTPSTVKPEARSAVSAQRPSGTAKAPAAKRPVRRGRPQPAPTAVPTVRQAIQAFLSEGSGDLDHTAMLLLGTHLGSYQRLDVLEGERAREALTEWFAGHWGEPGTPAEQGARATVCRAMDFWGARGWLSSDPAAGLR</sequence>
<name>A0ABN2PCH7_9ACTN</name>
<keyword evidence="3" id="KW-1185">Reference proteome</keyword>
<comment type="caution">
    <text evidence="2">The sequence shown here is derived from an EMBL/GenBank/DDBJ whole genome shotgun (WGS) entry which is preliminary data.</text>
</comment>
<evidence type="ECO:0000313" key="3">
    <source>
        <dbReference type="Proteomes" id="UP001501303"/>
    </source>
</evidence>
<dbReference type="EMBL" id="BAAAMJ010000029">
    <property type="protein sequence ID" value="GAA1917521.1"/>
    <property type="molecule type" value="Genomic_DNA"/>
</dbReference>
<dbReference type="Proteomes" id="UP001501303">
    <property type="component" value="Unassembled WGS sequence"/>
</dbReference>
<evidence type="ECO:0000256" key="1">
    <source>
        <dbReference type="SAM" id="MobiDB-lite"/>
    </source>
</evidence>
<organism evidence="2 3">
    <name type="scientific">Streptomyces sodiiphilus</name>
    <dbReference type="NCBI Taxonomy" id="226217"/>
    <lineage>
        <taxon>Bacteria</taxon>
        <taxon>Bacillati</taxon>
        <taxon>Actinomycetota</taxon>
        <taxon>Actinomycetes</taxon>
        <taxon>Kitasatosporales</taxon>
        <taxon>Streptomycetaceae</taxon>
        <taxon>Streptomyces</taxon>
    </lineage>
</organism>
<gene>
    <name evidence="2" type="ORF">GCM10009716_28230</name>
</gene>
<dbReference type="RefSeq" id="WP_344262150.1">
    <property type="nucleotide sequence ID" value="NZ_BAAAMJ010000029.1"/>
</dbReference>
<reference evidence="2 3" key="1">
    <citation type="journal article" date="2019" name="Int. J. Syst. Evol. Microbiol.">
        <title>The Global Catalogue of Microorganisms (GCM) 10K type strain sequencing project: providing services to taxonomists for standard genome sequencing and annotation.</title>
        <authorList>
            <consortium name="The Broad Institute Genomics Platform"/>
            <consortium name="The Broad Institute Genome Sequencing Center for Infectious Disease"/>
            <person name="Wu L."/>
            <person name="Ma J."/>
        </authorList>
    </citation>
    <scope>NUCLEOTIDE SEQUENCE [LARGE SCALE GENOMIC DNA]</scope>
    <source>
        <strain evidence="2 3">JCM 13581</strain>
    </source>
</reference>
<feature type="compositionally biased region" description="Low complexity" evidence="1">
    <location>
        <begin position="107"/>
        <end position="117"/>
    </location>
</feature>
<accession>A0ABN2PCH7</accession>
<evidence type="ECO:0000313" key="2">
    <source>
        <dbReference type="EMBL" id="GAA1917521.1"/>
    </source>
</evidence>